<feature type="region of interest" description="Disordered" evidence="1">
    <location>
        <begin position="1"/>
        <end position="56"/>
    </location>
</feature>
<reference evidence="2 3" key="1">
    <citation type="journal article" date="2015" name="Genome Announc.">
        <title>Expanding the biotechnology potential of lactobacilli through comparative genomics of 213 strains and associated genera.</title>
        <authorList>
            <person name="Sun Z."/>
            <person name="Harris H.M."/>
            <person name="McCann A."/>
            <person name="Guo C."/>
            <person name="Argimon S."/>
            <person name="Zhang W."/>
            <person name="Yang X."/>
            <person name="Jeffery I.B."/>
            <person name="Cooney J.C."/>
            <person name="Kagawa T.F."/>
            <person name="Liu W."/>
            <person name="Song Y."/>
            <person name="Salvetti E."/>
            <person name="Wrobel A."/>
            <person name="Rasinkangas P."/>
            <person name="Parkhill J."/>
            <person name="Rea M.C."/>
            <person name="O'Sullivan O."/>
            <person name="Ritari J."/>
            <person name="Douillard F.P."/>
            <person name="Paul Ross R."/>
            <person name="Yang R."/>
            <person name="Briner A.E."/>
            <person name="Felis G.E."/>
            <person name="de Vos W.M."/>
            <person name="Barrangou R."/>
            <person name="Klaenhammer T.R."/>
            <person name="Caufield P.W."/>
            <person name="Cui Y."/>
            <person name="Zhang H."/>
            <person name="O'Toole P.W."/>
        </authorList>
    </citation>
    <scope>NUCLEOTIDE SEQUENCE [LARGE SCALE GENOMIC DNA]</scope>
    <source>
        <strain evidence="2 3">DSM 19971</strain>
    </source>
</reference>
<dbReference type="STRING" id="1423812.FD20_GL002498"/>
<keyword evidence="3" id="KW-1185">Reference proteome</keyword>
<evidence type="ECO:0000256" key="1">
    <source>
        <dbReference type="SAM" id="MobiDB-lite"/>
    </source>
</evidence>
<comment type="caution">
    <text evidence="2">The sequence shown here is derived from an EMBL/GenBank/DDBJ whole genome shotgun (WGS) entry which is preliminary data.</text>
</comment>
<name>A0A0R1PKG9_9LACO</name>
<dbReference type="Proteomes" id="UP000051155">
    <property type="component" value="Unassembled WGS sequence"/>
</dbReference>
<dbReference type="EMBL" id="AZEG01000081">
    <property type="protein sequence ID" value="KRL32665.1"/>
    <property type="molecule type" value="Genomic_DNA"/>
</dbReference>
<proteinExistence type="predicted"/>
<protein>
    <recommendedName>
        <fullName evidence="4">Glucose starvation-inducible protein B</fullName>
    </recommendedName>
</protein>
<evidence type="ECO:0000313" key="3">
    <source>
        <dbReference type="Proteomes" id="UP000051155"/>
    </source>
</evidence>
<dbReference type="PATRIC" id="fig|1423812.3.peg.2652"/>
<organism evidence="2 3">
    <name type="scientific">Liquorilactobacillus uvarum DSM 19971</name>
    <dbReference type="NCBI Taxonomy" id="1423812"/>
    <lineage>
        <taxon>Bacteria</taxon>
        <taxon>Bacillati</taxon>
        <taxon>Bacillota</taxon>
        <taxon>Bacilli</taxon>
        <taxon>Lactobacillales</taxon>
        <taxon>Lactobacillaceae</taxon>
        <taxon>Liquorilactobacillus</taxon>
    </lineage>
</organism>
<evidence type="ECO:0008006" key="4">
    <source>
        <dbReference type="Google" id="ProtNLM"/>
    </source>
</evidence>
<sequence length="56" mass="6471">MLNKKYHDKEEQVMSNKDDKLTRSEAGKKGGEETAKSHDKDFYEKIGKKGGEQRNK</sequence>
<evidence type="ECO:0000313" key="2">
    <source>
        <dbReference type="EMBL" id="KRL32665.1"/>
    </source>
</evidence>
<dbReference type="AlphaFoldDB" id="A0A0R1PKG9"/>
<accession>A0A0R1PKG9</accession>
<gene>
    <name evidence="2" type="ORF">FD20_GL002498</name>
</gene>